<organism evidence="1 2">
    <name type="scientific">Paraburkholderia nemoris</name>
    <dbReference type="NCBI Taxonomy" id="2793076"/>
    <lineage>
        <taxon>Bacteria</taxon>
        <taxon>Pseudomonadati</taxon>
        <taxon>Pseudomonadota</taxon>
        <taxon>Betaproteobacteria</taxon>
        <taxon>Burkholderiales</taxon>
        <taxon>Burkholderiaceae</taxon>
        <taxon>Paraburkholderia</taxon>
    </lineage>
</organism>
<protein>
    <recommendedName>
        <fullName evidence="3">TniQ protein</fullName>
    </recommendedName>
</protein>
<accession>A0ABN7M7R9</accession>
<gene>
    <name evidence="1" type="ORF">R69776_04659</name>
</gene>
<comment type="caution">
    <text evidence="1">The sequence shown here is derived from an EMBL/GenBank/DDBJ whole genome shotgun (WGS) entry which is preliminary data.</text>
</comment>
<name>A0ABN7M7R9_9BURK</name>
<reference evidence="1 2" key="1">
    <citation type="submission" date="2021-02" db="EMBL/GenBank/DDBJ databases">
        <authorList>
            <person name="Vanwijnsberghe S."/>
        </authorList>
    </citation>
    <scope>NUCLEOTIDE SEQUENCE [LARGE SCALE GENOMIC DNA]</scope>
    <source>
        <strain evidence="1 2">R-69776</strain>
    </source>
</reference>
<evidence type="ECO:0008006" key="3">
    <source>
        <dbReference type="Google" id="ProtNLM"/>
    </source>
</evidence>
<dbReference type="Proteomes" id="UP000673821">
    <property type="component" value="Unassembled WGS sequence"/>
</dbReference>
<proteinExistence type="predicted"/>
<sequence length="451" mass="50184">MKSGTLVGTACQPFASESTLGVLLRLASWNMLPLKHVLSLLGRTSGSLHDFDLYGMDRPSDGAWGELGWQWCSPEPRLLSSLSGLRSVIWSAQLRFCPVCMCRGFHSIWFQLSALAACPLHGCPLQDRCVNCGAVPGLYRVTKRLFSNPYICADCGVPFSGTRCNLREQTEFFRQSEAVDAVFAPLQHWLLYAAPQLLFLDVPNRKRRHTCFSTIKARTLASAIRLITPYPRMYALTDGQAVTLRSWDIRLARPRRCEVPIKRELLSWGAVRMAYLATIRLLTRLVSERAPATGAPGYLEFDGQDMAALSGWRTERLALIMLRRSFEEPYFLSWNAPLQGSVLRDYAFAPAMIGNSRLRVACRAFVVAAFRGIYDLSKQYIADGYLRRPDFICSPDDLAVLAGCVSDGIQHGVIVLPADILVDSFFPRSSNATSIATISRINETLSIIGAD</sequence>
<evidence type="ECO:0000313" key="2">
    <source>
        <dbReference type="Proteomes" id="UP000673821"/>
    </source>
</evidence>
<evidence type="ECO:0000313" key="1">
    <source>
        <dbReference type="EMBL" id="CAE6788864.1"/>
    </source>
</evidence>
<dbReference type="EMBL" id="CAJNBH010000014">
    <property type="protein sequence ID" value="CAE6788864.1"/>
    <property type="molecule type" value="Genomic_DNA"/>
</dbReference>
<keyword evidence="2" id="KW-1185">Reference proteome</keyword>